<gene>
    <name evidence="10" type="ORF">KFK14_01450</name>
</gene>
<dbReference type="InterPro" id="IPR038063">
    <property type="entry name" value="Transpep_catalytic_dom"/>
</dbReference>
<dbReference type="AlphaFoldDB" id="A0A975K8V0"/>
<keyword evidence="4 7" id="KW-0133">Cell shape</keyword>
<dbReference type="GO" id="GO:0008360">
    <property type="term" value="P:regulation of cell shape"/>
    <property type="evidence" value="ECO:0007669"/>
    <property type="project" value="UniProtKB-UniRule"/>
</dbReference>
<dbReference type="GO" id="GO:0005576">
    <property type="term" value="C:extracellular region"/>
    <property type="evidence" value="ECO:0007669"/>
    <property type="project" value="TreeGrafter"/>
</dbReference>
<evidence type="ECO:0000256" key="4">
    <source>
        <dbReference type="ARBA" id="ARBA00022960"/>
    </source>
</evidence>
<proteinExistence type="inferred from homology"/>
<comment type="similarity">
    <text evidence="2">Belongs to the YkuD family.</text>
</comment>
<evidence type="ECO:0000313" key="10">
    <source>
        <dbReference type="EMBL" id="QUT06183.1"/>
    </source>
</evidence>
<dbReference type="SUPFAM" id="SSF141523">
    <property type="entry name" value="L,D-transpeptidase catalytic domain-like"/>
    <property type="match status" value="1"/>
</dbReference>
<protein>
    <submittedName>
        <fullName evidence="10">L,D-transpeptidase family protein</fullName>
    </submittedName>
</protein>
<dbReference type="CDD" id="cd16913">
    <property type="entry name" value="YkuD_like"/>
    <property type="match status" value="1"/>
</dbReference>
<evidence type="ECO:0000256" key="3">
    <source>
        <dbReference type="ARBA" id="ARBA00022679"/>
    </source>
</evidence>
<feature type="active site" description="Proton donor/acceptor" evidence="7">
    <location>
        <position position="144"/>
    </location>
</feature>
<evidence type="ECO:0000256" key="5">
    <source>
        <dbReference type="ARBA" id="ARBA00022984"/>
    </source>
</evidence>
<accession>A0A975K8V0</accession>
<dbReference type="Proteomes" id="UP000681425">
    <property type="component" value="Chromosome"/>
</dbReference>
<sequence length="247" mass="26165">MLPIPALRALPALAFALIAASAALLSLRPGQAVAQEGLQGAGQDMFDGGFAQADLAPGRHIWNDDPAAQGPLSIAVSLPQQMLYVFRGDRLIGMAAVSTGSPGRETPVGDYQILQKAQWHRSNLYSNAPMPFMQRLTWDGIAIHAGANPGYPASHGCIRVPTAFARKLFAATALGVRVVISDIAPRMPAGPAEPAEPVYLTIDLDALDAGAPEMVGGRQAHWAAWDRIEAMRSQTVRLAYAPQVLGD</sequence>
<dbReference type="RefSeq" id="WP_212609618.1">
    <property type="nucleotide sequence ID" value="NZ_CP073910.1"/>
</dbReference>
<name>A0A975K8V0_9SPHN</name>
<feature type="active site" description="Nucleophile" evidence="7">
    <location>
        <position position="157"/>
    </location>
</feature>
<evidence type="ECO:0000256" key="2">
    <source>
        <dbReference type="ARBA" id="ARBA00005992"/>
    </source>
</evidence>
<keyword evidence="8" id="KW-0732">Signal</keyword>
<reference evidence="10" key="1">
    <citation type="submission" date="2021-04" db="EMBL/GenBank/DDBJ databases">
        <title>Isolation of p-tert-butylphenol degrading bacteria Sphingobium phenoxybenzoativorans Tas13 from active sludge.</title>
        <authorList>
            <person name="Li Y."/>
        </authorList>
    </citation>
    <scope>NUCLEOTIDE SEQUENCE</scope>
    <source>
        <strain evidence="10">Tas13</strain>
    </source>
</reference>
<feature type="signal peptide" evidence="8">
    <location>
        <begin position="1"/>
        <end position="34"/>
    </location>
</feature>
<dbReference type="GO" id="GO:0071555">
    <property type="term" value="P:cell wall organization"/>
    <property type="evidence" value="ECO:0007669"/>
    <property type="project" value="UniProtKB-UniRule"/>
</dbReference>
<dbReference type="InterPro" id="IPR005490">
    <property type="entry name" value="LD_TPept_cat_dom"/>
</dbReference>
<dbReference type="Gene3D" id="2.40.440.10">
    <property type="entry name" value="L,D-transpeptidase catalytic domain-like"/>
    <property type="match status" value="1"/>
</dbReference>
<dbReference type="GO" id="GO:0071972">
    <property type="term" value="F:peptidoglycan L,D-transpeptidase activity"/>
    <property type="evidence" value="ECO:0007669"/>
    <property type="project" value="TreeGrafter"/>
</dbReference>
<feature type="chain" id="PRO_5037846060" evidence="8">
    <location>
        <begin position="35"/>
        <end position="247"/>
    </location>
</feature>
<dbReference type="GO" id="GO:0018104">
    <property type="term" value="P:peptidoglycan-protein cross-linking"/>
    <property type="evidence" value="ECO:0007669"/>
    <property type="project" value="TreeGrafter"/>
</dbReference>
<dbReference type="Pfam" id="PF03734">
    <property type="entry name" value="YkuD"/>
    <property type="match status" value="1"/>
</dbReference>
<dbReference type="EMBL" id="CP073910">
    <property type="protein sequence ID" value="QUT06183.1"/>
    <property type="molecule type" value="Genomic_DNA"/>
</dbReference>
<evidence type="ECO:0000256" key="7">
    <source>
        <dbReference type="PROSITE-ProRule" id="PRU01373"/>
    </source>
</evidence>
<dbReference type="KEGG" id="spph:KFK14_01450"/>
<evidence type="ECO:0000256" key="6">
    <source>
        <dbReference type="ARBA" id="ARBA00023316"/>
    </source>
</evidence>
<dbReference type="InterPro" id="IPR050979">
    <property type="entry name" value="LD-transpeptidase"/>
</dbReference>
<dbReference type="GO" id="GO:0016740">
    <property type="term" value="F:transferase activity"/>
    <property type="evidence" value="ECO:0007669"/>
    <property type="project" value="UniProtKB-KW"/>
</dbReference>
<comment type="pathway">
    <text evidence="1 7">Cell wall biogenesis; peptidoglycan biosynthesis.</text>
</comment>
<feature type="domain" description="L,D-TPase catalytic" evidence="9">
    <location>
        <begin position="72"/>
        <end position="181"/>
    </location>
</feature>
<evidence type="ECO:0000256" key="1">
    <source>
        <dbReference type="ARBA" id="ARBA00004752"/>
    </source>
</evidence>
<keyword evidence="11" id="KW-1185">Reference proteome</keyword>
<evidence type="ECO:0000256" key="8">
    <source>
        <dbReference type="SAM" id="SignalP"/>
    </source>
</evidence>
<dbReference type="PANTHER" id="PTHR30582">
    <property type="entry name" value="L,D-TRANSPEPTIDASE"/>
    <property type="match status" value="1"/>
</dbReference>
<keyword evidence="5 7" id="KW-0573">Peptidoglycan synthesis</keyword>
<dbReference type="NCBIfam" id="NF004785">
    <property type="entry name" value="PRK06132.1-2"/>
    <property type="match status" value="1"/>
</dbReference>
<organism evidence="10 11">
    <name type="scientific">Sphingobium phenoxybenzoativorans</name>
    <dbReference type="NCBI Taxonomy" id="1592790"/>
    <lineage>
        <taxon>Bacteria</taxon>
        <taxon>Pseudomonadati</taxon>
        <taxon>Pseudomonadota</taxon>
        <taxon>Alphaproteobacteria</taxon>
        <taxon>Sphingomonadales</taxon>
        <taxon>Sphingomonadaceae</taxon>
        <taxon>Sphingobium</taxon>
    </lineage>
</organism>
<dbReference type="PANTHER" id="PTHR30582:SF2">
    <property type="entry name" value="L,D-TRANSPEPTIDASE YCIB-RELATED"/>
    <property type="match status" value="1"/>
</dbReference>
<keyword evidence="3" id="KW-0808">Transferase</keyword>
<evidence type="ECO:0000259" key="9">
    <source>
        <dbReference type="PROSITE" id="PS52029"/>
    </source>
</evidence>
<keyword evidence="6 7" id="KW-0961">Cell wall biogenesis/degradation</keyword>
<evidence type="ECO:0000313" key="11">
    <source>
        <dbReference type="Proteomes" id="UP000681425"/>
    </source>
</evidence>
<dbReference type="PROSITE" id="PS52029">
    <property type="entry name" value="LD_TPASE"/>
    <property type="match status" value="1"/>
</dbReference>